<dbReference type="Pfam" id="PF20684">
    <property type="entry name" value="Fung_rhodopsin"/>
    <property type="match status" value="1"/>
</dbReference>
<dbReference type="PANTHER" id="PTHR33048:SF47">
    <property type="entry name" value="INTEGRAL MEMBRANE PROTEIN-RELATED"/>
    <property type="match status" value="1"/>
</dbReference>
<keyword evidence="2 6" id="KW-0812">Transmembrane</keyword>
<gene>
    <name evidence="8" type="ORF">B0T17DRAFT_480937</name>
</gene>
<dbReference type="GO" id="GO:0016020">
    <property type="term" value="C:membrane"/>
    <property type="evidence" value="ECO:0007669"/>
    <property type="project" value="UniProtKB-SubCell"/>
</dbReference>
<evidence type="ECO:0000256" key="2">
    <source>
        <dbReference type="ARBA" id="ARBA00022692"/>
    </source>
</evidence>
<dbReference type="Proteomes" id="UP001174934">
    <property type="component" value="Unassembled WGS sequence"/>
</dbReference>
<evidence type="ECO:0000256" key="4">
    <source>
        <dbReference type="ARBA" id="ARBA00023136"/>
    </source>
</evidence>
<proteinExistence type="inferred from homology"/>
<comment type="similarity">
    <text evidence="5">Belongs to the SAT4 family.</text>
</comment>
<dbReference type="AlphaFoldDB" id="A0AA39XNV5"/>
<feature type="transmembrane region" description="Helical" evidence="6">
    <location>
        <begin position="136"/>
        <end position="157"/>
    </location>
</feature>
<evidence type="ECO:0000256" key="6">
    <source>
        <dbReference type="SAM" id="Phobius"/>
    </source>
</evidence>
<keyword evidence="9" id="KW-1185">Reference proteome</keyword>
<comment type="caution">
    <text evidence="8">The sequence shown here is derived from an EMBL/GenBank/DDBJ whole genome shotgun (WGS) entry which is preliminary data.</text>
</comment>
<accession>A0AA39XNV5</accession>
<feature type="transmembrane region" description="Helical" evidence="6">
    <location>
        <begin position="259"/>
        <end position="279"/>
    </location>
</feature>
<name>A0AA39XNV5_9PEZI</name>
<feature type="domain" description="Rhodopsin" evidence="7">
    <location>
        <begin position="37"/>
        <end position="278"/>
    </location>
</feature>
<evidence type="ECO:0000256" key="3">
    <source>
        <dbReference type="ARBA" id="ARBA00022989"/>
    </source>
</evidence>
<feature type="transmembrane region" description="Helical" evidence="6">
    <location>
        <begin position="96"/>
        <end position="124"/>
    </location>
</feature>
<organism evidence="8 9">
    <name type="scientific">Bombardia bombarda</name>
    <dbReference type="NCBI Taxonomy" id="252184"/>
    <lineage>
        <taxon>Eukaryota</taxon>
        <taxon>Fungi</taxon>
        <taxon>Dikarya</taxon>
        <taxon>Ascomycota</taxon>
        <taxon>Pezizomycotina</taxon>
        <taxon>Sordariomycetes</taxon>
        <taxon>Sordariomycetidae</taxon>
        <taxon>Sordariales</taxon>
        <taxon>Lasiosphaeriaceae</taxon>
        <taxon>Bombardia</taxon>
    </lineage>
</organism>
<evidence type="ECO:0000313" key="9">
    <source>
        <dbReference type="Proteomes" id="UP001174934"/>
    </source>
</evidence>
<dbReference type="EMBL" id="JAULSR010000001">
    <property type="protein sequence ID" value="KAK0637483.1"/>
    <property type="molecule type" value="Genomic_DNA"/>
</dbReference>
<evidence type="ECO:0000256" key="1">
    <source>
        <dbReference type="ARBA" id="ARBA00004141"/>
    </source>
</evidence>
<keyword evidence="3 6" id="KW-1133">Transmembrane helix</keyword>
<dbReference type="InterPro" id="IPR049326">
    <property type="entry name" value="Rhodopsin_dom_fungi"/>
</dbReference>
<feature type="transmembrane region" description="Helical" evidence="6">
    <location>
        <begin position="215"/>
        <end position="239"/>
    </location>
</feature>
<sequence>MDIDESSLDGGLYAYGGQSVIACSIAFIVLCTIVLVLRFWAHNTDGRRATLEDWILIPAWFLMMGMCINVIIAVTMGGVGRHEAFVLKFQPESLRVWAQTLFITELFYGVLIPLEKSTVLLLYVRLFGVHRWFRRLSYGMIVYIWMWGITELIVAIAQCQPVAFQWDKTIPGGHCINQLAYYRYISLPNVLHDVCMLIVPMPIVWKLQIEMRKKVALSIVFLVGSIGCIASFIRMYIFFKLDALSDNTWASIQLHSWTLAEPGAIFICACIPALWPMLLRALHVLGLSSHPDSAGFLSGKGSGHAKGGTGGGLGSHISGAGMDSSRNRHGASGVWTGRHGFGQGNDFIPLQDTGSEMHVVGEHTEHPEGLSVSRRISHGWLWWKRGASLRLRQAGRALRRAMVR</sequence>
<protein>
    <recommendedName>
        <fullName evidence="7">Rhodopsin domain-containing protein</fullName>
    </recommendedName>
</protein>
<evidence type="ECO:0000313" key="8">
    <source>
        <dbReference type="EMBL" id="KAK0637483.1"/>
    </source>
</evidence>
<feature type="transmembrane region" description="Helical" evidence="6">
    <location>
        <begin position="12"/>
        <end position="41"/>
    </location>
</feature>
<dbReference type="PANTHER" id="PTHR33048">
    <property type="entry name" value="PTH11-LIKE INTEGRAL MEMBRANE PROTEIN (AFU_ORTHOLOGUE AFUA_5G11245)"/>
    <property type="match status" value="1"/>
</dbReference>
<evidence type="ECO:0000256" key="5">
    <source>
        <dbReference type="ARBA" id="ARBA00038359"/>
    </source>
</evidence>
<keyword evidence="4 6" id="KW-0472">Membrane</keyword>
<dbReference type="InterPro" id="IPR052337">
    <property type="entry name" value="SAT4-like"/>
</dbReference>
<feature type="transmembrane region" description="Helical" evidence="6">
    <location>
        <begin position="181"/>
        <end position="203"/>
    </location>
</feature>
<feature type="transmembrane region" description="Helical" evidence="6">
    <location>
        <begin position="53"/>
        <end position="76"/>
    </location>
</feature>
<comment type="subcellular location">
    <subcellularLocation>
        <location evidence="1">Membrane</location>
        <topology evidence="1">Multi-pass membrane protein</topology>
    </subcellularLocation>
</comment>
<evidence type="ECO:0000259" key="7">
    <source>
        <dbReference type="Pfam" id="PF20684"/>
    </source>
</evidence>
<reference evidence="8" key="1">
    <citation type="submission" date="2023-06" db="EMBL/GenBank/DDBJ databases">
        <title>Genome-scale phylogeny and comparative genomics of the fungal order Sordariales.</title>
        <authorList>
            <consortium name="Lawrence Berkeley National Laboratory"/>
            <person name="Hensen N."/>
            <person name="Bonometti L."/>
            <person name="Westerberg I."/>
            <person name="Brannstrom I.O."/>
            <person name="Guillou S."/>
            <person name="Cros-Aarteil S."/>
            <person name="Calhoun S."/>
            <person name="Haridas S."/>
            <person name="Kuo A."/>
            <person name="Mondo S."/>
            <person name="Pangilinan J."/>
            <person name="Riley R."/>
            <person name="LaButti K."/>
            <person name="Andreopoulos B."/>
            <person name="Lipzen A."/>
            <person name="Chen C."/>
            <person name="Yanf M."/>
            <person name="Daum C."/>
            <person name="Ng V."/>
            <person name="Clum A."/>
            <person name="Steindorff A."/>
            <person name="Ohm R."/>
            <person name="Martin F."/>
            <person name="Silar P."/>
            <person name="Natvig D."/>
            <person name="Lalanne C."/>
            <person name="Gautier V."/>
            <person name="Ament-velasquez S.L."/>
            <person name="Kruys A."/>
            <person name="Hutchinson M.I."/>
            <person name="Powell A.J."/>
            <person name="Barry K."/>
            <person name="Miller A.N."/>
            <person name="Grigoriev I.V."/>
            <person name="Debuchy R."/>
            <person name="Gladieux P."/>
            <person name="Thoren M.H."/>
            <person name="Johannesson H."/>
        </authorList>
    </citation>
    <scope>NUCLEOTIDE SEQUENCE</scope>
    <source>
        <strain evidence="8">SMH3391-2</strain>
    </source>
</reference>